<evidence type="ECO:0000256" key="4">
    <source>
        <dbReference type="PROSITE-ProRule" id="PRU00221"/>
    </source>
</evidence>
<dbReference type="Gene3D" id="2.130.10.10">
    <property type="entry name" value="YVTN repeat-like/Quinoprotein amine dehydrogenase"/>
    <property type="match status" value="2"/>
</dbReference>
<keyword evidence="3" id="KW-0677">Repeat</keyword>
<dbReference type="Proteomes" id="UP000276133">
    <property type="component" value="Unassembled WGS sequence"/>
</dbReference>
<dbReference type="EMBL" id="REGN01000224">
    <property type="protein sequence ID" value="RNA43412.1"/>
    <property type="molecule type" value="Genomic_DNA"/>
</dbReference>
<accession>A0A3M7T5W2</accession>
<keyword evidence="2 4" id="KW-0853">WD repeat</keyword>
<dbReference type="SMART" id="SM00320">
    <property type="entry name" value="WD40"/>
    <property type="match status" value="6"/>
</dbReference>
<dbReference type="PROSITE" id="PS50082">
    <property type="entry name" value="WD_REPEATS_2"/>
    <property type="match status" value="1"/>
</dbReference>
<dbReference type="AlphaFoldDB" id="A0A3M7T5W2"/>
<dbReference type="InterPro" id="IPR001680">
    <property type="entry name" value="WD40_rpt"/>
</dbReference>
<evidence type="ECO:0000313" key="6">
    <source>
        <dbReference type="EMBL" id="RNA43412.1"/>
    </source>
</evidence>
<evidence type="ECO:0000256" key="3">
    <source>
        <dbReference type="ARBA" id="ARBA00022737"/>
    </source>
</evidence>
<feature type="repeat" description="WD" evidence="4">
    <location>
        <begin position="116"/>
        <end position="156"/>
    </location>
</feature>
<dbReference type="InterPro" id="IPR015943">
    <property type="entry name" value="WD40/YVTN_repeat-like_dom_sf"/>
</dbReference>
<protein>
    <submittedName>
        <fullName evidence="6">WD repeat-containing 55-like</fullName>
    </submittedName>
</protein>
<feature type="compositionally biased region" description="Acidic residues" evidence="5">
    <location>
        <begin position="359"/>
        <end position="386"/>
    </location>
</feature>
<comment type="similarity">
    <text evidence="1">Belongs to the WD repeat WDR55 family.</text>
</comment>
<evidence type="ECO:0000313" key="7">
    <source>
        <dbReference type="Proteomes" id="UP000276133"/>
    </source>
</evidence>
<dbReference type="Pfam" id="PF24796">
    <property type="entry name" value="WDR55"/>
    <property type="match status" value="1"/>
</dbReference>
<dbReference type="InterPro" id="IPR036322">
    <property type="entry name" value="WD40_repeat_dom_sf"/>
</dbReference>
<comment type="caution">
    <text evidence="6">The sequence shown here is derived from an EMBL/GenBank/DDBJ whole genome shotgun (WGS) entry which is preliminary data.</text>
</comment>
<evidence type="ECO:0000256" key="1">
    <source>
        <dbReference type="ARBA" id="ARBA00007625"/>
    </source>
</evidence>
<evidence type="ECO:0000256" key="2">
    <source>
        <dbReference type="ARBA" id="ARBA00022574"/>
    </source>
</evidence>
<name>A0A3M7T5W2_BRAPC</name>
<dbReference type="SUPFAM" id="SSF50978">
    <property type="entry name" value="WD40 repeat-like"/>
    <property type="match status" value="1"/>
</dbReference>
<dbReference type="OrthoDB" id="2288928at2759"/>
<gene>
    <name evidence="6" type="ORF">BpHYR1_039707</name>
</gene>
<dbReference type="PANTHER" id="PTHR44019">
    <property type="entry name" value="WD REPEAT-CONTAINING PROTEIN 55"/>
    <property type="match status" value="1"/>
</dbReference>
<reference evidence="6 7" key="1">
    <citation type="journal article" date="2018" name="Sci. Rep.">
        <title>Genomic signatures of local adaptation to the degree of environmental predictability in rotifers.</title>
        <authorList>
            <person name="Franch-Gras L."/>
            <person name="Hahn C."/>
            <person name="Garcia-Roger E.M."/>
            <person name="Carmona M.J."/>
            <person name="Serra M."/>
            <person name="Gomez A."/>
        </authorList>
    </citation>
    <scope>NUCLEOTIDE SEQUENCE [LARGE SCALE GENOMIC DNA]</scope>
    <source>
        <strain evidence="6">HYR1</strain>
    </source>
</reference>
<keyword evidence="7" id="KW-1185">Reference proteome</keyword>
<feature type="region of interest" description="Disordered" evidence="5">
    <location>
        <begin position="353"/>
        <end position="386"/>
    </location>
</feature>
<proteinExistence type="inferred from homology"/>
<dbReference type="PANTHER" id="PTHR44019:SF20">
    <property type="entry name" value="WD REPEAT-CONTAINING PROTEIN 55"/>
    <property type="match status" value="1"/>
</dbReference>
<evidence type="ECO:0000256" key="5">
    <source>
        <dbReference type="SAM" id="MobiDB-lite"/>
    </source>
</evidence>
<sequence>MSSKSEMVPTEEGSSVNLDEKEQVYSELNSKIEILDILFHPSENNILNIGLINGKLKIYDVSKTKKRLVSAQKIHKKSIRKISFPVNNSNTVFTASKDKSIKLTDIKQESNILTIENAHESPINCLVTIDNWLIASADDDGAVKIWDYRKKDACMESKSDCSDYISDLAVSSNKKVLLATCGEGTLNAFHIRKKKLELQSELMDSELLCVGLMKGEKKVICGTGEGVIDIFNYGEWGNISDRFPGHPSSIDCMATLSDNVVLTGCFDGNIRACHILPNRFLGVVGNHNGFPIHKLNLSSDKNICASLCHDQKIKFWNVENLKHKNMDAQSKSKNKSLKNTKLTAKGKSENFFADLVDGKDEDENCSDDSDEEFDSEECSDSDDESD</sequence>
<dbReference type="InterPro" id="IPR050505">
    <property type="entry name" value="WDR55/POC1"/>
</dbReference>
<organism evidence="6 7">
    <name type="scientific">Brachionus plicatilis</name>
    <name type="common">Marine rotifer</name>
    <name type="synonym">Brachionus muelleri</name>
    <dbReference type="NCBI Taxonomy" id="10195"/>
    <lineage>
        <taxon>Eukaryota</taxon>
        <taxon>Metazoa</taxon>
        <taxon>Spiralia</taxon>
        <taxon>Gnathifera</taxon>
        <taxon>Rotifera</taxon>
        <taxon>Eurotatoria</taxon>
        <taxon>Monogononta</taxon>
        <taxon>Pseudotrocha</taxon>
        <taxon>Ploima</taxon>
        <taxon>Brachionidae</taxon>
        <taxon>Brachionus</taxon>
    </lineage>
</organism>
<dbReference type="STRING" id="10195.A0A3M7T5W2"/>